<sequence>MATWMVGKTVSMDLMTAQDQLFETESARPRSSSSPGEVSVDKTFRAYDQDQSFLMPPSLRDWLPDDHLALFVSELVDEVLDLAVFFASYSEARGFPPYHPRLMLKLLLYGYTSGVRSSRKIEARCHDDVAFRYLAANTAPDFRSIARFRRRHLAALEALFLQALTLCQQAGMVTMGRVALDGTKVKANASRHKAMSYDRMCEAEPALQTQVEQIMREAERVDIDEDQAHGPDNRGGDLQGELARRESRLAKIRKAKADLEQHAKDQAADKARARAQNAGHDDDAAARAAEQAAQCATVKPKAQRNFTDPDAQIMKTADGSFHYCYNAQAVVDEEHQVIVATDFAESGADNPAFGELLAQTITNTATTPRQTLADAGYFSENNIDAAHKAGTDPLIATGRLAHGEQVPDAPRGRTPKNATPKARMARKLRTKKGKAAYSRRKVIVEPVFGQMKTTQGASRLLLRGHHHARAEWRLLAACHNLRTLLLQHCSAGCGRLKGSCAASYGHRSAIPRNAARPITPPGQQNAARCPPSRTNPPADPTNPLPTHAPSRGQQESRSLQVKSPRNQGNPFTRAARRIDGRAPTIGR</sequence>
<dbReference type="GO" id="GO:0004803">
    <property type="term" value="F:transposase activity"/>
    <property type="evidence" value="ECO:0007669"/>
    <property type="project" value="InterPro"/>
</dbReference>
<evidence type="ECO:0000313" key="5">
    <source>
        <dbReference type="Proteomes" id="UP000093757"/>
    </source>
</evidence>
<dbReference type="PANTHER" id="PTHR33408:SF2">
    <property type="entry name" value="TRANSPOSASE DDE DOMAIN-CONTAINING PROTEIN"/>
    <property type="match status" value="1"/>
</dbReference>
<feature type="region of interest" description="Disordered" evidence="1">
    <location>
        <begin position="512"/>
        <end position="587"/>
    </location>
</feature>
<protein>
    <submittedName>
        <fullName evidence="4">Transposase</fullName>
    </submittedName>
</protein>
<feature type="compositionally biased region" description="Pro residues" evidence="1">
    <location>
        <begin position="533"/>
        <end position="543"/>
    </location>
</feature>
<dbReference type="NCBIfam" id="NF033551">
    <property type="entry name" value="transpos_IS1182"/>
    <property type="match status" value="1"/>
</dbReference>
<reference evidence="4 5" key="1">
    <citation type="submission" date="2016-06" db="EMBL/GenBank/DDBJ databases">
        <authorList>
            <person name="Kjaerup R.B."/>
            <person name="Dalgaard T.S."/>
            <person name="Juul-Madsen H.R."/>
        </authorList>
    </citation>
    <scope>NUCLEOTIDE SEQUENCE [LARGE SCALE GENOMIC DNA]</scope>
    <source>
        <strain evidence="4 5">1245752.6</strain>
    </source>
</reference>
<accession>A0A1A6BI74</accession>
<evidence type="ECO:0000259" key="2">
    <source>
        <dbReference type="Pfam" id="PF01609"/>
    </source>
</evidence>
<feature type="region of interest" description="Disordered" evidence="1">
    <location>
        <begin position="222"/>
        <end position="241"/>
    </location>
</feature>
<feature type="compositionally biased region" description="Polar residues" evidence="1">
    <location>
        <begin position="551"/>
        <end position="570"/>
    </location>
</feature>
<organism evidence="4 5">
    <name type="scientific">Mycobacterium gordonae</name>
    <dbReference type="NCBI Taxonomy" id="1778"/>
    <lineage>
        <taxon>Bacteria</taxon>
        <taxon>Bacillati</taxon>
        <taxon>Actinomycetota</taxon>
        <taxon>Actinomycetes</taxon>
        <taxon>Mycobacteriales</taxon>
        <taxon>Mycobacteriaceae</taxon>
        <taxon>Mycobacterium</taxon>
    </lineage>
</organism>
<feature type="domain" description="Transposase InsH N-terminal" evidence="3">
    <location>
        <begin position="58"/>
        <end position="151"/>
    </location>
</feature>
<dbReference type="InterPro" id="IPR008490">
    <property type="entry name" value="Transposase_InsH_N"/>
</dbReference>
<evidence type="ECO:0000313" key="4">
    <source>
        <dbReference type="EMBL" id="OBS02001.1"/>
    </source>
</evidence>
<comment type="caution">
    <text evidence="4">The sequence shown here is derived from an EMBL/GenBank/DDBJ whole genome shotgun (WGS) entry which is preliminary data.</text>
</comment>
<dbReference type="GO" id="GO:0006313">
    <property type="term" value="P:DNA transposition"/>
    <property type="evidence" value="ECO:0007669"/>
    <property type="project" value="InterPro"/>
</dbReference>
<feature type="domain" description="Transposase IS4-like" evidence="2">
    <location>
        <begin position="310"/>
        <end position="481"/>
    </location>
</feature>
<dbReference type="Pfam" id="PF05598">
    <property type="entry name" value="DUF772"/>
    <property type="match status" value="1"/>
</dbReference>
<dbReference type="GO" id="GO:0003677">
    <property type="term" value="F:DNA binding"/>
    <property type="evidence" value="ECO:0007669"/>
    <property type="project" value="InterPro"/>
</dbReference>
<evidence type="ECO:0000256" key="1">
    <source>
        <dbReference type="SAM" id="MobiDB-lite"/>
    </source>
</evidence>
<feature type="compositionally biased region" description="Basic and acidic residues" evidence="1">
    <location>
        <begin position="222"/>
        <end position="235"/>
    </location>
</feature>
<dbReference type="Pfam" id="PF01609">
    <property type="entry name" value="DDE_Tnp_1"/>
    <property type="match status" value="1"/>
</dbReference>
<dbReference type="PANTHER" id="PTHR33408">
    <property type="entry name" value="TRANSPOSASE"/>
    <property type="match status" value="1"/>
</dbReference>
<dbReference type="AlphaFoldDB" id="A0A1A6BI74"/>
<feature type="region of interest" description="Disordered" evidence="1">
    <location>
        <begin position="255"/>
        <end position="285"/>
    </location>
</feature>
<dbReference type="InterPro" id="IPR002559">
    <property type="entry name" value="Transposase_11"/>
</dbReference>
<gene>
    <name evidence="4" type="ORF">A9W98_17220</name>
</gene>
<name>A0A1A6BI74_MYCGO</name>
<dbReference type="EMBL" id="MAEM01000232">
    <property type="protein sequence ID" value="OBS02001.1"/>
    <property type="molecule type" value="Genomic_DNA"/>
</dbReference>
<dbReference type="Proteomes" id="UP000093757">
    <property type="component" value="Unassembled WGS sequence"/>
</dbReference>
<feature type="compositionally biased region" description="Basic and acidic residues" evidence="1">
    <location>
        <begin position="255"/>
        <end position="272"/>
    </location>
</feature>
<evidence type="ECO:0000259" key="3">
    <source>
        <dbReference type="Pfam" id="PF05598"/>
    </source>
</evidence>
<dbReference type="InterPro" id="IPR047629">
    <property type="entry name" value="IS1182_transpos"/>
</dbReference>
<proteinExistence type="predicted"/>